<evidence type="ECO:0000256" key="2">
    <source>
        <dbReference type="ARBA" id="ARBA00022519"/>
    </source>
</evidence>
<evidence type="ECO:0000256" key="4">
    <source>
        <dbReference type="ARBA" id="ARBA00022989"/>
    </source>
</evidence>
<dbReference type="GO" id="GO:0017089">
    <property type="term" value="F:glycolipid transfer activity"/>
    <property type="evidence" value="ECO:0007669"/>
    <property type="project" value="TreeGrafter"/>
</dbReference>
<keyword evidence="3" id="KW-0812">Transmembrane</keyword>
<accession>A0A977L2B6</accession>
<reference evidence="6" key="1">
    <citation type="submission" date="2021-04" db="EMBL/GenBank/DDBJ databases">
        <title>Genome sequence of Woronichinia naegeliana from Washington state freshwater lake bloom.</title>
        <authorList>
            <person name="Dreher T.W."/>
        </authorList>
    </citation>
    <scope>NUCLEOTIDE SEQUENCE</scope>
    <source>
        <strain evidence="6">WA131</strain>
    </source>
</reference>
<dbReference type="InterPro" id="IPR026265">
    <property type="entry name" value="LptC"/>
</dbReference>
<dbReference type="PANTHER" id="PTHR37481:SF1">
    <property type="entry name" value="LIPOPOLYSACCHARIDE EXPORT SYSTEM PROTEIN LPTC"/>
    <property type="match status" value="1"/>
</dbReference>
<dbReference type="EMBL" id="CP073041">
    <property type="protein sequence ID" value="UXE64291.1"/>
    <property type="molecule type" value="Genomic_DNA"/>
</dbReference>
<dbReference type="GO" id="GO:0030288">
    <property type="term" value="C:outer membrane-bounded periplasmic space"/>
    <property type="evidence" value="ECO:0007669"/>
    <property type="project" value="TreeGrafter"/>
</dbReference>
<dbReference type="InterPro" id="IPR010664">
    <property type="entry name" value="LipoPS_assembly_LptC-rel"/>
</dbReference>
<dbReference type="AlphaFoldDB" id="A0A977L2B6"/>
<gene>
    <name evidence="6" type="primary">lptC</name>
    <name evidence="6" type="ORF">KA717_18500</name>
</gene>
<dbReference type="InterPro" id="IPR052363">
    <property type="entry name" value="LPS_export_LptC"/>
</dbReference>
<name>A0A977L2B6_9CYAN</name>
<dbReference type="PANTHER" id="PTHR37481">
    <property type="entry name" value="LIPOPOLYSACCHARIDE EXPORT SYSTEM PROTEIN LPTC"/>
    <property type="match status" value="1"/>
</dbReference>
<keyword evidence="2" id="KW-0997">Cell inner membrane</keyword>
<dbReference type="GO" id="GO:0005886">
    <property type="term" value="C:plasma membrane"/>
    <property type="evidence" value="ECO:0007669"/>
    <property type="project" value="InterPro"/>
</dbReference>
<dbReference type="NCBIfam" id="TIGR04409">
    <property type="entry name" value="LptC_YrbK"/>
    <property type="match status" value="1"/>
</dbReference>
<protein>
    <submittedName>
        <fullName evidence="6">LPS export ABC transporter periplasmic protein LptC</fullName>
    </submittedName>
</protein>
<dbReference type="GO" id="GO:0015221">
    <property type="term" value="F:lipopolysaccharide transmembrane transporter activity"/>
    <property type="evidence" value="ECO:0007669"/>
    <property type="project" value="InterPro"/>
</dbReference>
<dbReference type="Gene3D" id="2.60.450.10">
    <property type="entry name" value="Lipopolysaccharide (LPS) transport protein A like domain"/>
    <property type="match status" value="1"/>
</dbReference>
<evidence type="ECO:0000256" key="5">
    <source>
        <dbReference type="ARBA" id="ARBA00023136"/>
    </source>
</evidence>
<dbReference type="PROSITE" id="PS51257">
    <property type="entry name" value="PROKAR_LIPOPROTEIN"/>
    <property type="match status" value="1"/>
</dbReference>
<keyword evidence="1" id="KW-1003">Cell membrane</keyword>
<evidence type="ECO:0000256" key="3">
    <source>
        <dbReference type="ARBA" id="ARBA00022692"/>
    </source>
</evidence>
<evidence type="ECO:0000313" key="6">
    <source>
        <dbReference type="EMBL" id="UXE64291.1"/>
    </source>
</evidence>
<proteinExistence type="predicted"/>
<dbReference type="Proteomes" id="UP001065613">
    <property type="component" value="Chromosome"/>
</dbReference>
<dbReference type="Pfam" id="PF06835">
    <property type="entry name" value="LptC"/>
    <property type="match status" value="1"/>
</dbReference>
<sequence length="387" mass="43609">MLSFFRPLVSRYCPQWGLGLALLLLGLTACQPPDPSVKVTPSSTPTVESHLTLNKATLEQSNNKGQTLWKIQVQEAIYTPDRKNAKLSQLKGDLYNNGKIVLKVVADRGEIQQDGELVILQDNILAIDPRNKVVIRSPEVEWRPKESIMVIRKGLKGNHPELEVTSQEGSYDTQQQQLTLMGKIVGLAEKKQLTLKTEALRWLVPQHKIISDRRMEISRFKGKEITDQVTTLKAEIQLDRKIVLIQDNLEFKSLKPPLQLAGKVLEWHYQDRIVTSSQPLQILDYQNKITVTGNQGKVDLNQNMAWLTGGTQSQSEQNQSQLFADQLTWNMQAQTIEGLGNIIYQQNKGVKFNLTGDKAIGSLQNNSVIVTSNQPERVVTEIYPSPK</sequence>
<keyword evidence="4" id="KW-1133">Transmembrane helix</keyword>
<organism evidence="6">
    <name type="scientific">Woronichinia naegeliana WA131</name>
    <dbReference type="NCBI Taxonomy" id="2824559"/>
    <lineage>
        <taxon>Bacteria</taxon>
        <taxon>Bacillati</taxon>
        <taxon>Cyanobacteriota</taxon>
        <taxon>Cyanophyceae</taxon>
        <taxon>Synechococcales</taxon>
        <taxon>Coelosphaeriaceae</taxon>
        <taxon>Woronichinia</taxon>
    </lineage>
</organism>
<keyword evidence="5" id="KW-0472">Membrane</keyword>
<dbReference type="KEGG" id="wna:KA717_18500"/>
<evidence type="ECO:0000256" key="1">
    <source>
        <dbReference type="ARBA" id="ARBA00022475"/>
    </source>
</evidence>